<feature type="region of interest" description="Disordered" evidence="7">
    <location>
        <begin position="1"/>
        <end position="90"/>
    </location>
</feature>
<dbReference type="GO" id="GO:0005886">
    <property type="term" value="C:plasma membrane"/>
    <property type="evidence" value="ECO:0007669"/>
    <property type="project" value="UniProtKB-SubCell"/>
</dbReference>
<evidence type="ECO:0000256" key="2">
    <source>
        <dbReference type="ARBA" id="ARBA00022475"/>
    </source>
</evidence>
<feature type="compositionally biased region" description="Low complexity" evidence="7">
    <location>
        <begin position="30"/>
        <end position="43"/>
    </location>
</feature>
<dbReference type="GO" id="GO:0016746">
    <property type="term" value="F:acyltransferase activity"/>
    <property type="evidence" value="ECO:0007669"/>
    <property type="project" value="UniProtKB-KW"/>
</dbReference>
<keyword evidence="9" id="KW-1185">Reference proteome</keyword>
<evidence type="ECO:0000256" key="3">
    <source>
        <dbReference type="ARBA" id="ARBA00022519"/>
    </source>
</evidence>
<evidence type="ECO:0000256" key="7">
    <source>
        <dbReference type="SAM" id="MobiDB-lite"/>
    </source>
</evidence>
<protein>
    <submittedName>
        <fullName evidence="8">Phosphatidylinositol mannoside acyltransferase</fullName>
    </submittedName>
</protein>
<evidence type="ECO:0000256" key="1">
    <source>
        <dbReference type="ARBA" id="ARBA00004533"/>
    </source>
</evidence>
<sequence length="389" mass="41664">MGADRRAGHQLRQGPRRVGGADHRRRARLPGRAAGDPAAGPVLRGRRRPVRAGRRGAGAGRAEQHHGGPADARGAPRRGGGGGQGGAVSPLRDAATRRLLAAGWRLGPHLGRRTRRVLTGLGAGAAHRLGGAPVEQLRHNLAVVTGTGPDERLVRDALTSYTRMWLEVLSLPGWSREQVRAAVVTDPVGESLLRREHARRGAVVALPHMANWDLVGAWACSTGLPVTTVAEQLDDPEFAAFTRFREGLGMEVLSHRDPQVLARLLAAVEEGRVVCLMADRLMAGRGLDVRWPLPGGPRPVAMPPGPALVARRSGALLLGLACSYTGDRMRMRFSRPVEHRPGRDGLTAMTQQLADFFAGEVARHPQDWHVLQPFFGPPGADPSSGGRPR</sequence>
<dbReference type="EMBL" id="WPCU01000005">
    <property type="protein sequence ID" value="MVA75785.1"/>
    <property type="molecule type" value="Genomic_DNA"/>
</dbReference>
<dbReference type="PANTHER" id="PTHR30606:SF10">
    <property type="entry name" value="PHOSPHATIDYLINOSITOL MANNOSIDE ACYLTRANSFERASE"/>
    <property type="match status" value="1"/>
</dbReference>
<dbReference type="CDD" id="cd07984">
    <property type="entry name" value="LPLAT_LABLAT-like"/>
    <property type="match status" value="1"/>
</dbReference>
<accession>A0A6A9UVS0</accession>
<organism evidence="8 9">
    <name type="scientific">Auraticoccus cholistanensis</name>
    <dbReference type="NCBI Taxonomy" id="2656650"/>
    <lineage>
        <taxon>Bacteria</taxon>
        <taxon>Bacillati</taxon>
        <taxon>Actinomycetota</taxon>
        <taxon>Actinomycetes</taxon>
        <taxon>Propionibacteriales</taxon>
        <taxon>Propionibacteriaceae</taxon>
        <taxon>Auraticoccus</taxon>
    </lineage>
</organism>
<dbReference type="GO" id="GO:0009247">
    <property type="term" value="P:glycolipid biosynthetic process"/>
    <property type="evidence" value="ECO:0007669"/>
    <property type="project" value="UniProtKB-ARBA"/>
</dbReference>
<dbReference type="PANTHER" id="PTHR30606">
    <property type="entry name" value="LIPID A BIOSYNTHESIS LAUROYL ACYLTRANSFERASE"/>
    <property type="match status" value="1"/>
</dbReference>
<dbReference type="Proteomes" id="UP000435304">
    <property type="component" value="Unassembled WGS sequence"/>
</dbReference>
<evidence type="ECO:0000256" key="4">
    <source>
        <dbReference type="ARBA" id="ARBA00022679"/>
    </source>
</evidence>
<feature type="compositionally biased region" description="Basic residues" evidence="7">
    <location>
        <begin position="44"/>
        <end position="54"/>
    </location>
</feature>
<keyword evidence="2" id="KW-1003">Cell membrane</keyword>
<proteinExistence type="predicted"/>
<keyword evidence="4 8" id="KW-0808">Transferase</keyword>
<comment type="subcellular location">
    <subcellularLocation>
        <location evidence="1">Cell inner membrane</location>
    </subcellularLocation>
</comment>
<reference evidence="8 9" key="1">
    <citation type="submission" date="2019-12" db="EMBL/GenBank/DDBJ databases">
        <title>Auraticoccus cholistani sp. nov., an actinomycete isolated from soil of Cholistan desert.</title>
        <authorList>
            <person name="Cheema M.T."/>
        </authorList>
    </citation>
    <scope>NUCLEOTIDE SEQUENCE [LARGE SCALE GENOMIC DNA]</scope>
    <source>
        <strain evidence="8 9">F435</strain>
    </source>
</reference>
<evidence type="ECO:0000256" key="5">
    <source>
        <dbReference type="ARBA" id="ARBA00023136"/>
    </source>
</evidence>
<comment type="caution">
    <text evidence="8">The sequence shown here is derived from an EMBL/GenBank/DDBJ whole genome shotgun (WGS) entry which is preliminary data.</text>
</comment>
<dbReference type="NCBIfam" id="NF005919">
    <property type="entry name" value="PRK07920.1"/>
    <property type="match status" value="1"/>
</dbReference>
<keyword evidence="3" id="KW-0997">Cell inner membrane</keyword>
<dbReference type="Pfam" id="PF03279">
    <property type="entry name" value="Lip_A_acyltrans"/>
    <property type="match status" value="1"/>
</dbReference>
<dbReference type="InterPro" id="IPR004960">
    <property type="entry name" value="LipA_acyltrans"/>
</dbReference>
<dbReference type="AlphaFoldDB" id="A0A6A9UVS0"/>
<keyword evidence="5" id="KW-0472">Membrane</keyword>
<keyword evidence="6 8" id="KW-0012">Acyltransferase</keyword>
<evidence type="ECO:0000256" key="6">
    <source>
        <dbReference type="ARBA" id="ARBA00023315"/>
    </source>
</evidence>
<evidence type="ECO:0000313" key="8">
    <source>
        <dbReference type="EMBL" id="MVA75785.1"/>
    </source>
</evidence>
<gene>
    <name evidence="8" type="ORF">GC722_07085</name>
</gene>
<evidence type="ECO:0000313" key="9">
    <source>
        <dbReference type="Proteomes" id="UP000435304"/>
    </source>
</evidence>
<feature type="compositionally biased region" description="Gly residues" evidence="7">
    <location>
        <begin position="77"/>
        <end position="86"/>
    </location>
</feature>
<name>A0A6A9UVS0_9ACTN</name>